<dbReference type="InterPro" id="IPR047641">
    <property type="entry name" value="ABC_transpr_MalK/UgpC-like"/>
</dbReference>
<dbReference type="InterPro" id="IPR017871">
    <property type="entry name" value="ABC_transporter-like_CS"/>
</dbReference>
<dbReference type="PANTHER" id="PTHR43875:SF15">
    <property type="entry name" value="TREHALOSE IMPORT ATP-BINDING PROTEIN SUGC"/>
    <property type="match status" value="1"/>
</dbReference>
<keyword evidence="4 8" id="KW-0067">ATP-binding</keyword>
<evidence type="ECO:0000256" key="1">
    <source>
        <dbReference type="ARBA" id="ARBA00022448"/>
    </source>
</evidence>
<dbReference type="Gene3D" id="3.40.50.300">
    <property type="entry name" value="P-loop containing nucleotide triphosphate hydrolases"/>
    <property type="match status" value="1"/>
</dbReference>
<dbReference type="SMART" id="SM00382">
    <property type="entry name" value="AAA"/>
    <property type="match status" value="1"/>
</dbReference>
<dbReference type="GO" id="GO:0016887">
    <property type="term" value="F:ATP hydrolysis activity"/>
    <property type="evidence" value="ECO:0007669"/>
    <property type="project" value="InterPro"/>
</dbReference>
<accession>A0A7L9FGA9</accession>
<dbReference type="Pfam" id="PF00005">
    <property type="entry name" value="ABC_tran"/>
    <property type="match status" value="1"/>
</dbReference>
<dbReference type="GeneID" id="59149891"/>
<feature type="domain" description="ABC transporter" evidence="7">
    <location>
        <begin position="4"/>
        <end position="238"/>
    </location>
</feature>
<keyword evidence="3" id="KW-0547">Nucleotide-binding</keyword>
<organism evidence="8 9">
    <name type="scientific">Infirmifilum lucidum</name>
    <dbReference type="NCBI Taxonomy" id="2776706"/>
    <lineage>
        <taxon>Archaea</taxon>
        <taxon>Thermoproteota</taxon>
        <taxon>Thermoprotei</taxon>
        <taxon>Thermofilales</taxon>
        <taxon>Thermofilaceae</taxon>
        <taxon>Infirmifilum</taxon>
    </lineage>
</organism>
<dbReference type="GO" id="GO:0005524">
    <property type="term" value="F:ATP binding"/>
    <property type="evidence" value="ECO:0007669"/>
    <property type="project" value="UniProtKB-KW"/>
</dbReference>
<keyword evidence="2" id="KW-1003">Cell membrane</keyword>
<dbReference type="EMBL" id="CP062310">
    <property type="protein sequence ID" value="QOJ78737.1"/>
    <property type="molecule type" value="Genomic_DNA"/>
</dbReference>
<dbReference type="InterPro" id="IPR027417">
    <property type="entry name" value="P-loop_NTPase"/>
</dbReference>
<evidence type="ECO:0000259" key="7">
    <source>
        <dbReference type="PROSITE" id="PS50893"/>
    </source>
</evidence>
<dbReference type="SUPFAM" id="SSF50331">
    <property type="entry name" value="MOP-like"/>
    <property type="match status" value="1"/>
</dbReference>
<evidence type="ECO:0000256" key="4">
    <source>
        <dbReference type="ARBA" id="ARBA00022840"/>
    </source>
</evidence>
<sequence>MVGIRLVEVSKVYGRVRAVDHVTLEVRDGELFTILGPSGCGKTTLLRIVAGFEVPEEGRVYFGEEDVTFVKPYARGTAMVFQNYALWPHMTVFENVAYGLKVRRKQLKLTDEDIERKVREALRLVRLEGMEDRYPLQLSGGQQQRVALARALVVEPRVLLLDEPLSNLDAKLRLQMREEIRRIQTELKITALYVTHDQEEAMSLADRIAVMNRGRVHQVGPPKEVYSRPRDLFVATFIGRSTLLRGRVLEVTGSKAKIRVDGTVIEGNVAHGYSMREGDSVVAIMRPEDFSVTEPLDNVIEGTVELAMFIGMFNQLRIDVGGQKIVAYTDPGIELQPGSRVKLYIRASDVNIYPSTGWEEEEFT</sequence>
<dbReference type="InterPro" id="IPR003439">
    <property type="entry name" value="ABC_transporter-like_ATP-bd"/>
</dbReference>
<reference evidence="8 9" key="1">
    <citation type="submission" date="2020-10" db="EMBL/GenBank/DDBJ databases">
        <title>Thermofilum lucidum 3507LT sp. nov. a novel member of Thermofilaceae family isolated from Chile hot spring, and proposal of description order Thermofilales.</title>
        <authorList>
            <person name="Zayulina K.S."/>
            <person name="Elcheninov A.G."/>
            <person name="Toshchakov S.V."/>
            <person name="Kublanov I.V."/>
        </authorList>
    </citation>
    <scope>NUCLEOTIDE SEQUENCE [LARGE SCALE GENOMIC DNA]</scope>
    <source>
        <strain evidence="8 9">3507LT</strain>
    </source>
</reference>
<dbReference type="SUPFAM" id="SSF52540">
    <property type="entry name" value="P-loop containing nucleoside triphosphate hydrolases"/>
    <property type="match status" value="1"/>
</dbReference>
<dbReference type="KEGG" id="thel:IG193_08305"/>
<dbReference type="InParanoid" id="A0A7L9FGA9"/>
<dbReference type="Gene3D" id="2.40.50.100">
    <property type="match status" value="1"/>
</dbReference>
<name>A0A7L9FGA9_9CREN</name>
<dbReference type="GO" id="GO:0022857">
    <property type="term" value="F:transmembrane transporter activity"/>
    <property type="evidence" value="ECO:0007669"/>
    <property type="project" value="InterPro"/>
</dbReference>
<keyword evidence="5" id="KW-1278">Translocase</keyword>
<keyword evidence="1" id="KW-0813">Transport</keyword>
<keyword evidence="6" id="KW-0472">Membrane</keyword>
<dbReference type="GO" id="GO:0055052">
    <property type="term" value="C:ATP-binding cassette (ABC) transporter complex, substrate-binding subunit-containing"/>
    <property type="evidence" value="ECO:0007669"/>
    <property type="project" value="TreeGrafter"/>
</dbReference>
<dbReference type="Gene3D" id="2.40.50.140">
    <property type="entry name" value="Nucleic acid-binding proteins"/>
    <property type="match status" value="1"/>
</dbReference>
<dbReference type="InterPro" id="IPR012340">
    <property type="entry name" value="NA-bd_OB-fold"/>
</dbReference>
<dbReference type="InterPro" id="IPR003593">
    <property type="entry name" value="AAA+_ATPase"/>
</dbReference>
<proteinExistence type="predicted"/>
<dbReference type="PROSITE" id="PS00211">
    <property type="entry name" value="ABC_TRANSPORTER_1"/>
    <property type="match status" value="1"/>
</dbReference>
<dbReference type="AlphaFoldDB" id="A0A7L9FGA9"/>
<dbReference type="InterPro" id="IPR008995">
    <property type="entry name" value="Mo/tungstate-bd_C_term_dom"/>
</dbReference>
<dbReference type="RefSeq" id="WP_192818709.1">
    <property type="nucleotide sequence ID" value="NZ_CP062310.1"/>
</dbReference>
<dbReference type="PANTHER" id="PTHR43875">
    <property type="entry name" value="MALTODEXTRIN IMPORT ATP-BINDING PROTEIN MSMX"/>
    <property type="match status" value="1"/>
</dbReference>
<evidence type="ECO:0000256" key="3">
    <source>
        <dbReference type="ARBA" id="ARBA00022741"/>
    </source>
</evidence>
<protein>
    <submittedName>
        <fullName evidence="8">ABC transporter ATP-binding protein</fullName>
    </submittedName>
</protein>
<evidence type="ECO:0000313" key="9">
    <source>
        <dbReference type="Proteomes" id="UP000594121"/>
    </source>
</evidence>
<dbReference type="FunFam" id="3.40.50.300:FF:000042">
    <property type="entry name" value="Maltose/maltodextrin ABC transporter, ATP-binding protein"/>
    <property type="match status" value="1"/>
</dbReference>
<evidence type="ECO:0000256" key="5">
    <source>
        <dbReference type="ARBA" id="ARBA00022967"/>
    </source>
</evidence>
<dbReference type="Pfam" id="PF08402">
    <property type="entry name" value="TOBE_2"/>
    <property type="match status" value="1"/>
</dbReference>
<gene>
    <name evidence="8" type="ORF">IG193_08305</name>
</gene>
<keyword evidence="9" id="KW-1185">Reference proteome</keyword>
<evidence type="ECO:0000256" key="2">
    <source>
        <dbReference type="ARBA" id="ARBA00022475"/>
    </source>
</evidence>
<dbReference type="Proteomes" id="UP000594121">
    <property type="component" value="Chromosome"/>
</dbReference>
<dbReference type="PROSITE" id="PS50893">
    <property type="entry name" value="ABC_TRANSPORTER_2"/>
    <property type="match status" value="1"/>
</dbReference>
<evidence type="ECO:0000256" key="6">
    <source>
        <dbReference type="ARBA" id="ARBA00023136"/>
    </source>
</evidence>
<dbReference type="InterPro" id="IPR013611">
    <property type="entry name" value="Transp-assoc_OB_typ2"/>
</dbReference>
<evidence type="ECO:0000313" key="8">
    <source>
        <dbReference type="EMBL" id="QOJ78737.1"/>
    </source>
</evidence>